<dbReference type="PANTHER" id="PTHR38019">
    <property type="entry name" value="KDA ANTIGEN P200, PUTATIVE-RELATED"/>
    <property type="match status" value="1"/>
</dbReference>
<dbReference type="PANTHER" id="PTHR38019:SF1">
    <property type="entry name" value="N-ACETYLTRANSFERASE DOMAIN-CONTAINING PROTEIN"/>
    <property type="match status" value="1"/>
</dbReference>
<dbReference type="EMBL" id="GG662712">
    <property type="protein sequence ID" value="EAR94609.3"/>
    <property type="molecule type" value="Genomic_DNA"/>
</dbReference>
<gene>
    <name evidence="2" type="ORF">TTHERM_00044960</name>
</gene>
<name>Q23DU6_TETTS</name>
<dbReference type="eggNOG" id="ENOG502RFN6">
    <property type="taxonomic scope" value="Eukaryota"/>
</dbReference>
<proteinExistence type="predicted"/>
<dbReference type="RefSeq" id="XP_001014590.3">
    <property type="nucleotide sequence ID" value="XM_001014590.3"/>
</dbReference>
<feature type="region of interest" description="Disordered" evidence="1">
    <location>
        <begin position="209"/>
        <end position="244"/>
    </location>
</feature>
<organism evidence="2 3">
    <name type="scientific">Tetrahymena thermophila (strain SB210)</name>
    <dbReference type="NCBI Taxonomy" id="312017"/>
    <lineage>
        <taxon>Eukaryota</taxon>
        <taxon>Sar</taxon>
        <taxon>Alveolata</taxon>
        <taxon>Ciliophora</taxon>
        <taxon>Intramacronucleata</taxon>
        <taxon>Oligohymenophorea</taxon>
        <taxon>Hymenostomatida</taxon>
        <taxon>Tetrahymenina</taxon>
        <taxon>Tetrahymenidae</taxon>
        <taxon>Tetrahymena</taxon>
    </lineage>
</organism>
<dbReference type="GeneID" id="7841286"/>
<sequence length="700" mass="85067">MQNKVENLNLDNFNQNSSKYPILNSPRSLEACRRQGINPEDLIIKTLEDMKVYFPDKIKDKKHLEQKLAYYEEKRKVKLQLAKEERTLIKEQEKQGLIIFDELGNAKYTGMTGSKFHGSKQGNSSLIEREKKQLEKIRFRQQKEIEQMMDYEIKMQEIRQQNEEKMRIDQEREQQRQRELQEKRKKQEEIRKQMELERQIRNEAEQQRLREKEIEMEQRDLERQQQEEQKKKEHQQLLLKKEEERKIKQEEFKKSVEEKFEAQQSLILSKKQQMEQKNEIRKKVLEEKNRVRAEQAEQKRLSQERKLKAAKDKSEQELQKIKDEFMKKEMLNEQKRLQFEEERQKRIEENKLQAQKHQEQIAEVLEKMRKLEEEKKMSYLYKIQEAEERKAELDKIAEEENQKKKIEEQEKQQKRIQVKELNNHLLFEKTQNYMNKLNQKEENVTKIQQKRQEELMDKINNDNLKRFDRRDTVDRIQRQHNYQKMVLMEKINDKMLRATSIQDERSQLLLQRQFMRQEIEKQKKLIAIKMEKVKLGKMNPNDIINEFKSSTGSVLFSGSIDNLNKTYPNKSVTESPQNKKRKLIESTRDKKVQTSIKPVSVPNDASEKEVNKIISELKQKQNVEMLRLLEEEQDNEYKREKMLQEIQDPKEKQKAEKIYQSERSKGQARIQKLTEQLIYQNNFQINILQFLKQVNTLKKL</sequence>
<evidence type="ECO:0000313" key="3">
    <source>
        <dbReference type="Proteomes" id="UP000009168"/>
    </source>
</evidence>
<feature type="region of interest" description="Disordered" evidence="1">
    <location>
        <begin position="287"/>
        <end position="320"/>
    </location>
</feature>
<evidence type="ECO:0000313" key="2">
    <source>
        <dbReference type="EMBL" id="EAR94609.3"/>
    </source>
</evidence>
<dbReference type="OrthoDB" id="200110at2759"/>
<dbReference type="HOGENOM" id="CLU_394585_0_0_1"/>
<feature type="region of interest" description="Disordered" evidence="1">
    <location>
        <begin position="163"/>
        <end position="188"/>
    </location>
</feature>
<evidence type="ECO:0000256" key="1">
    <source>
        <dbReference type="SAM" id="MobiDB-lite"/>
    </source>
</evidence>
<accession>Q23DU6</accession>
<dbReference type="AlphaFoldDB" id="Q23DU6"/>
<dbReference type="InParanoid" id="Q23DU6"/>
<dbReference type="Proteomes" id="UP000009168">
    <property type="component" value="Unassembled WGS sequence"/>
</dbReference>
<dbReference type="KEGG" id="tet:TTHERM_00044960"/>
<keyword evidence="3" id="KW-1185">Reference proteome</keyword>
<reference evidence="3" key="1">
    <citation type="journal article" date="2006" name="PLoS Biol.">
        <title>Macronuclear genome sequence of the ciliate Tetrahymena thermophila, a model eukaryote.</title>
        <authorList>
            <person name="Eisen J.A."/>
            <person name="Coyne R.S."/>
            <person name="Wu M."/>
            <person name="Wu D."/>
            <person name="Thiagarajan M."/>
            <person name="Wortman J.R."/>
            <person name="Badger J.H."/>
            <person name="Ren Q."/>
            <person name="Amedeo P."/>
            <person name="Jones K.M."/>
            <person name="Tallon L.J."/>
            <person name="Delcher A.L."/>
            <person name="Salzberg S.L."/>
            <person name="Silva J.C."/>
            <person name="Haas B.J."/>
            <person name="Majoros W.H."/>
            <person name="Farzad M."/>
            <person name="Carlton J.M."/>
            <person name="Smith R.K. Jr."/>
            <person name="Garg J."/>
            <person name="Pearlman R.E."/>
            <person name="Karrer K.M."/>
            <person name="Sun L."/>
            <person name="Manning G."/>
            <person name="Elde N.C."/>
            <person name="Turkewitz A.P."/>
            <person name="Asai D.J."/>
            <person name="Wilkes D.E."/>
            <person name="Wang Y."/>
            <person name="Cai H."/>
            <person name="Collins K."/>
            <person name="Stewart B.A."/>
            <person name="Lee S.R."/>
            <person name="Wilamowska K."/>
            <person name="Weinberg Z."/>
            <person name="Ruzzo W.L."/>
            <person name="Wloga D."/>
            <person name="Gaertig J."/>
            <person name="Frankel J."/>
            <person name="Tsao C.-C."/>
            <person name="Gorovsky M.A."/>
            <person name="Keeling P.J."/>
            <person name="Waller R.F."/>
            <person name="Patron N.J."/>
            <person name="Cherry J.M."/>
            <person name="Stover N.A."/>
            <person name="Krieger C.J."/>
            <person name="del Toro C."/>
            <person name="Ryder H.F."/>
            <person name="Williamson S.C."/>
            <person name="Barbeau R.A."/>
            <person name="Hamilton E.P."/>
            <person name="Orias E."/>
        </authorList>
    </citation>
    <scope>NUCLEOTIDE SEQUENCE [LARGE SCALE GENOMIC DNA]</scope>
    <source>
        <strain evidence="3">SB210</strain>
    </source>
</reference>
<protein>
    <submittedName>
        <fullName evidence="2">Spindle pole protein, putative</fullName>
    </submittedName>
</protein>